<dbReference type="PANTHER" id="PTHR31204:SF1">
    <property type="entry name" value="SIGMA INTRACELLULAR RECEPTOR 2"/>
    <property type="match status" value="1"/>
</dbReference>
<evidence type="ECO:0000256" key="1">
    <source>
        <dbReference type="ARBA" id="ARBA00004141"/>
    </source>
</evidence>
<dbReference type="Proteomes" id="UP000032142">
    <property type="component" value="Unassembled WGS sequence"/>
</dbReference>
<keyword evidence="2 5" id="KW-0812">Transmembrane</keyword>
<feature type="transmembrane region" description="Helical" evidence="6">
    <location>
        <begin position="7"/>
        <end position="26"/>
    </location>
</feature>
<keyword evidence="9" id="KW-1185">Reference proteome</keyword>
<dbReference type="InterPro" id="IPR051987">
    <property type="entry name" value="Sigma-2_receptor-like"/>
</dbReference>
<evidence type="ECO:0000313" key="8">
    <source>
        <dbReference type="EMBL" id="KHG06946.1"/>
    </source>
</evidence>
<dbReference type="PROSITE" id="PS51751">
    <property type="entry name" value="EXPERA"/>
    <property type="match status" value="1"/>
</dbReference>
<feature type="transmembrane region" description="Helical" evidence="6">
    <location>
        <begin position="125"/>
        <end position="144"/>
    </location>
</feature>
<reference evidence="9" key="1">
    <citation type="submission" date="2014-09" db="EMBL/GenBank/DDBJ databases">
        <authorList>
            <person name="Mudge J."/>
            <person name="Ramaraj T."/>
            <person name="Lindquist I.E."/>
            <person name="Bharti A.K."/>
            <person name="Sundararajan A."/>
            <person name="Cameron C.T."/>
            <person name="Woodward J.E."/>
            <person name="May G.D."/>
            <person name="Brubaker C."/>
            <person name="Broadhvest J."/>
            <person name="Wilkins T.A."/>
        </authorList>
    </citation>
    <scope>NUCLEOTIDE SEQUENCE</scope>
    <source>
        <strain evidence="9">cv. AKA8401</strain>
    </source>
</reference>
<dbReference type="GO" id="GO:0005783">
    <property type="term" value="C:endoplasmic reticulum"/>
    <property type="evidence" value="ECO:0007669"/>
    <property type="project" value="TreeGrafter"/>
</dbReference>
<dbReference type="Pfam" id="PF05241">
    <property type="entry name" value="EBP"/>
    <property type="match status" value="1"/>
</dbReference>
<dbReference type="GO" id="GO:0016020">
    <property type="term" value="C:membrane"/>
    <property type="evidence" value="ECO:0007669"/>
    <property type="project" value="UniProtKB-SubCell"/>
</dbReference>
<keyword evidence="3 5" id="KW-1133">Transmembrane helix</keyword>
<organism evidence="8 9">
    <name type="scientific">Gossypium arboreum</name>
    <name type="common">Tree cotton</name>
    <name type="synonym">Gossypium nanking</name>
    <dbReference type="NCBI Taxonomy" id="29729"/>
    <lineage>
        <taxon>Eukaryota</taxon>
        <taxon>Viridiplantae</taxon>
        <taxon>Streptophyta</taxon>
        <taxon>Embryophyta</taxon>
        <taxon>Tracheophyta</taxon>
        <taxon>Spermatophyta</taxon>
        <taxon>Magnoliopsida</taxon>
        <taxon>eudicotyledons</taxon>
        <taxon>Gunneridae</taxon>
        <taxon>Pentapetalae</taxon>
        <taxon>rosids</taxon>
        <taxon>malvids</taxon>
        <taxon>Malvales</taxon>
        <taxon>Malvaceae</taxon>
        <taxon>Malvoideae</taxon>
        <taxon>Gossypium</taxon>
    </lineage>
</organism>
<dbReference type="EMBL" id="JRRC01463371">
    <property type="protein sequence ID" value="KHG06946.1"/>
    <property type="molecule type" value="Genomic_DNA"/>
</dbReference>
<evidence type="ECO:0000256" key="4">
    <source>
        <dbReference type="ARBA" id="ARBA00023136"/>
    </source>
</evidence>
<proteinExistence type="predicted"/>
<evidence type="ECO:0000256" key="2">
    <source>
        <dbReference type="ARBA" id="ARBA00022692"/>
    </source>
</evidence>
<dbReference type="PANTHER" id="PTHR31204">
    <property type="entry name" value="SIGMA INTRACELLULAR RECEPTOR 2"/>
    <property type="match status" value="1"/>
</dbReference>
<feature type="domain" description="EXPERA" evidence="7">
    <location>
        <begin position="8"/>
        <end position="140"/>
    </location>
</feature>
<evidence type="ECO:0000256" key="6">
    <source>
        <dbReference type="SAM" id="Phobius"/>
    </source>
</evidence>
<sequence>MGILCKVVDMLLLVAFMVMLVAGPLIDAQLVLPETTFPEVLVRLKQQYAAEYQDYLMVEKPHFFVALVWLELIFQWPLVLLNIYGILASKHWFHTTCLIYGASVITAMTALLGELMGSQKGSDKLLTVYSPFMGLGVLAFLRGLESMTDSLHRFLGLFLLQSAPFFTPQSHCSYMVLWWVLAVPNELIIRPGKKNF</sequence>
<keyword evidence="4 5" id="KW-0472">Membrane</keyword>
<dbReference type="InterPro" id="IPR033118">
    <property type="entry name" value="EXPERA"/>
</dbReference>
<comment type="subcellular location">
    <subcellularLocation>
        <location evidence="1">Membrane</location>
        <topology evidence="1">Multi-pass membrane protein</topology>
    </subcellularLocation>
</comment>
<evidence type="ECO:0000256" key="5">
    <source>
        <dbReference type="PROSITE-ProRule" id="PRU01087"/>
    </source>
</evidence>
<protein>
    <submittedName>
        <fullName evidence="8">Tmem97</fullName>
    </submittedName>
</protein>
<comment type="caution">
    <text evidence="8">The sequence shown here is derived from an EMBL/GenBank/DDBJ whole genome shotgun (WGS) entry which is preliminary data.</text>
</comment>
<name>A0A0B0N760_GOSAR</name>
<dbReference type="AlphaFoldDB" id="A0A0B0N760"/>
<evidence type="ECO:0000259" key="7">
    <source>
        <dbReference type="PROSITE" id="PS51751"/>
    </source>
</evidence>
<accession>A0A0B0N760</accession>
<feature type="transmembrane region" description="Helical" evidence="6">
    <location>
        <begin position="63"/>
        <end position="85"/>
    </location>
</feature>
<gene>
    <name evidence="8" type="ORF">F383_33220</name>
</gene>
<evidence type="ECO:0000313" key="9">
    <source>
        <dbReference type="Proteomes" id="UP000032142"/>
    </source>
</evidence>
<evidence type="ECO:0000256" key="3">
    <source>
        <dbReference type="ARBA" id="ARBA00022989"/>
    </source>
</evidence>
<feature type="transmembrane region" description="Helical" evidence="6">
    <location>
        <begin position="92"/>
        <end position="113"/>
    </location>
</feature>